<feature type="compositionally biased region" description="Basic residues" evidence="1">
    <location>
        <begin position="663"/>
        <end position="675"/>
    </location>
</feature>
<feature type="transmembrane region" description="Helical" evidence="2">
    <location>
        <begin position="43"/>
        <end position="64"/>
    </location>
</feature>
<dbReference type="GO" id="GO:0006113">
    <property type="term" value="P:fermentation"/>
    <property type="evidence" value="ECO:0007669"/>
    <property type="project" value="InterPro"/>
</dbReference>
<feature type="compositionally biased region" description="Polar residues" evidence="1">
    <location>
        <begin position="2878"/>
        <end position="2890"/>
    </location>
</feature>
<feature type="region of interest" description="Disordered" evidence="1">
    <location>
        <begin position="3052"/>
        <end position="3071"/>
    </location>
</feature>
<feature type="region of interest" description="Disordered" evidence="1">
    <location>
        <begin position="2774"/>
        <end position="2794"/>
    </location>
</feature>
<evidence type="ECO:0000256" key="2">
    <source>
        <dbReference type="SAM" id="Phobius"/>
    </source>
</evidence>
<keyword evidence="2" id="KW-0472">Membrane</keyword>
<name>A0AAV5GE43_9BASI</name>
<feature type="region of interest" description="Disordered" evidence="1">
    <location>
        <begin position="2722"/>
        <end position="2753"/>
    </location>
</feature>
<evidence type="ECO:0000313" key="4">
    <source>
        <dbReference type="EMBL" id="GJN87915.1"/>
    </source>
</evidence>
<feature type="region of interest" description="Disordered" evidence="1">
    <location>
        <begin position="2877"/>
        <end position="2915"/>
    </location>
</feature>
<dbReference type="Proteomes" id="UP001342314">
    <property type="component" value="Unassembled WGS sequence"/>
</dbReference>
<feature type="region of interest" description="Disordered" evidence="1">
    <location>
        <begin position="663"/>
        <end position="711"/>
    </location>
</feature>
<feature type="region of interest" description="Disordered" evidence="1">
    <location>
        <begin position="479"/>
        <end position="540"/>
    </location>
</feature>
<dbReference type="InterPro" id="IPR048636">
    <property type="entry name" value="Csf1_N"/>
</dbReference>
<dbReference type="PANTHER" id="PTHR32085:SF3">
    <property type="entry name" value="PROTEIN CSF1"/>
    <property type="match status" value="1"/>
</dbReference>
<feature type="compositionally biased region" description="Basic and acidic residues" evidence="1">
    <location>
        <begin position="1505"/>
        <end position="1527"/>
    </location>
</feature>
<feature type="compositionally biased region" description="Polar residues" evidence="1">
    <location>
        <begin position="3061"/>
        <end position="3071"/>
    </location>
</feature>
<dbReference type="PANTHER" id="PTHR32085">
    <property type="entry name" value="PROTEIN CSF1"/>
    <property type="match status" value="1"/>
</dbReference>
<dbReference type="EMBL" id="BQKY01000002">
    <property type="protein sequence ID" value="GJN87915.1"/>
    <property type="molecule type" value="Genomic_DNA"/>
</dbReference>
<feature type="compositionally biased region" description="Basic and acidic residues" evidence="1">
    <location>
        <begin position="521"/>
        <end position="540"/>
    </location>
</feature>
<evidence type="ECO:0000256" key="1">
    <source>
        <dbReference type="SAM" id="MobiDB-lite"/>
    </source>
</evidence>
<keyword evidence="5" id="KW-1185">Reference proteome</keyword>
<feature type="transmembrane region" description="Helical" evidence="2">
    <location>
        <begin position="344"/>
        <end position="363"/>
    </location>
</feature>
<organism evidence="4 5">
    <name type="scientific">Rhodotorula paludigena</name>
    <dbReference type="NCBI Taxonomy" id="86838"/>
    <lineage>
        <taxon>Eukaryota</taxon>
        <taxon>Fungi</taxon>
        <taxon>Dikarya</taxon>
        <taxon>Basidiomycota</taxon>
        <taxon>Pucciniomycotina</taxon>
        <taxon>Microbotryomycetes</taxon>
        <taxon>Sporidiobolales</taxon>
        <taxon>Sporidiobolaceae</taxon>
        <taxon>Rhodotorula</taxon>
    </lineage>
</organism>
<dbReference type="GO" id="GO:0016020">
    <property type="term" value="C:membrane"/>
    <property type="evidence" value="ECO:0007669"/>
    <property type="project" value="InterPro"/>
</dbReference>
<feature type="region of interest" description="Disordered" evidence="1">
    <location>
        <begin position="3428"/>
        <end position="3452"/>
    </location>
</feature>
<accession>A0AAV5GE43</accession>
<feature type="transmembrane region" description="Helical" evidence="2">
    <location>
        <begin position="76"/>
        <end position="96"/>
    </location>
</feature>
<sequence>MAIVHLAWAVALFKGDFHTQDLKMSAKGTERDELGLMARFLEFAAYYAVLETCLCVGAIGVCVWPQRETAKWLSRLLWIGWMCTWALGIFGIVAYISSDAFIRAGCETGEECWASRKRLRIWLMVGLAATLAINFYCSVILSAFVHTLHPHLFRSADSDTEDDFSDYEAELLETLEAELADSKHPLAAHALVTLAEHRRAAASNAPGQSARSLSRRRSGWHGHEDEAGLYDPPPMQPVLRSEQARVAQSHDSFSDDSDAHSISSEEEDHSSLMRETSARRGRLEVRRGFAAPAPSDVSNSEDEYPPSYLRHRAAMPWQHAWPHLVARASAVNDLRGSGPASLNWLFLTEAVAVFLLVLFYFFYMNRVFGLLVSWILRLFLWKSSNAYFTIGSVKLSLLGGRIQFNDFRYISRNQSLRVVRGSVTWKYWLRHVRSEEDKPSESRTPCRVQVSISGAEWYLYNRTPSYDAILEQLGLQEQKPLRRATSDPSSETSPASDSLLKGEKVTPVPSPSTAASSIEQIHAEEGRKEQQRRREMAEGKRNKTNWLLEALPIAVSCGRGAIVMGNPSTPTILITGFDGVEGTYSAGKTRSALDSFKQVYSFNFRNPKVVWRTNPDYEEGMADHGAMLMDNLDETIEHFSIINLLQRPTDFLSLAGFRDLVSRKTRPSRRERKRAQSTTPRQSPGSSKSASWAGLPRYQSTEDDPTAVKEKPPQLVDYAKVATLLEAKEIEMTYYSDVAGLVPEDGHARARVAGLETHDVGNGDLSPEWGVDLVVHGASVTYGPWADRQRAKIQSAFLPATYFNGLETPRLKPGDQRLHTALKVLVEFSDGATVRIPTREPSKDWKYDTTDGAENSKVHERRYGWLDITLGPNSTLTYVLPMVATNAGYDTLLELHLDDLNVASSVNHETFLHADACRVHCGLPSPLVWDERRTWTITTKIARPDISLLRDHITLFTDVAKDWTSGPPGDYDHFVPFLYEMHLEVTDYAIQLYLNDHNIINNPTAVEDNALLTLSGPAIDARVAIPSDAYRQECTNIQFTTDARDLCLSMSLPEWNTHSAFMTDRTRTFASTPELSLDGSYRFYSSAQPDNVEKLTLNIRLKENYFGNFTHYVTFDEYKRRHNNNLQGDPVELKYRPGKTDAFEVSVTFELENGLLLLPQEIFDCRSAVVLALPQLQVDLRNHDFFMEMSLNVEPFRILETSDATRLLALDFVDVFHEQTDYVRVDGLEICANRLFGPQPRTATYMCVWSIILGDLVGSVPPSFIQSLARAGKAVGLTFSDSDNAPAPDYTVPLDPDATVLTVKVDSFDLAVRGQTTAVQTYLPRGLDLRFDDLASAPFLKHLRVDVPDLTVRALAPLFGRAAPWMEVVSVDADLSLVLGLSRSGWETRAREQLAFIALQDSLTKRCPFVYGQGAGCFHRAEHPQTRGILERVEEESESDALSSLAAVEIESASSDDDAYEVYARLPGRGEANDRFSAYGAVLRLCERAPERAFDDRPTFRRLRRDDQADAESRHTARAASTRDRLGHFAGSKSETRRSTSKSCMDISSTRGLRFVLTPVGVQVASDVLEGVQLDTDFEHCLDDLYHTFLARQRTIPKLRYTSFEIAASLPLVKVDLIQDVLRPEEVISLHQRDNVDVEGSGGATVLCTVQLVIEDVKLGYKELMDGYGGVDRPLEPCATLIVERKVDASSSRARLQVFHPEESNFDTARRNHALPRFGNMPRARATALDLVLGPGEAHIEISASRALASLVGGEANLDFVDEAAELLIGAIWSWRVVSDFLAPFSRRAADARAYLSHLVYAIAAVSDAEGITAIPVFLNRVSYLVGSSSTLRMDDTWKVLHNLRHCERIGSDRLPDMMASSSWPEPHQLREAFLKVLREQPAWGIDVDDYENSTFLSSLYGGEGDTAPSAPDSEGGGVEWLLAIPIAVEVESGDFVARFWHDLQTANRLAVGKISAFVATSGLDNEADEVRLRARATLDSLDARIERNLLVLIRHILGVRRTFEDKIQRFTRDLAASAGSEPRSPRPHPDDLFAALPAVAVDASVSVRHIGAIADADELEAEVLITDATTAWFGRMRPLFSSEGLISAHAIQHSASFAIGDVSVVARDTGASQDQTLFAASADGPSAVLSAGGRRETQGAGSVDTVQALFAIQTLRFQLLRDAVRFYRFVENWKASSLPVYDSLLTDLRQGLEDLPAPPTPRSITVASKTNSRDLARLFLRTDFRLQAAISTVEFAAQAIPTLKAFYTIHGVSAFGQTSGAPGPNVILGEVDVGLQIGGQTVRFVPVFAAPAEARALPSETAFNLPIVRVNARLDAVPVHHVRLLATVDPITVKLTTAVIDNVLTVQSHFGNDLDELITVIRDKHVHVAPTGHAETLPGAPPAGALAPVAMSWEARLALRGVQIAIEGPQAVQWIEAELIEGQASSDQAGAQAGKLRWQASVQNLALSLAQRVTLSKESTANPLSDRRYRLAFFRLNLNASNSEINLPELPSLTTSTENDTPHLHLRLPRVHAVVQPNAIEALGDLVDHFESEIQERRRTRKQELDALHSRVVQSLDMTDDGAAKPSWLSTCVLSVEAQNVGVAIPLSDEGVAGAAATRRKRETKAMSGQSRPAFLLSIPSIRFAAQKGSAGYARISRFAVQFVPDFDQGRKEDFDGSKHPSLNRVLLPDMQCTLRSPHGEPALVHSKVSGLEIDLEPSIVAYSFALVDVYRLSHERFAKFAPEPPSGTGSPPMDGESNGKPRQAPRCTPSTSSTMLATFEFASGAIRMHSSLPVDGTKASSPATPMSRPKAHRRGKSLGEFATMRHSPGKVVVEPAPDVFRLPALSVWAEYRDDEDDGDSRLHVDSVIHKSHNTLYPSLLPFVSSVVQHIKDRSLPSASVGASPTSALSPVLEQSDHPSPAAAASSGSTASPTKSLGHLRLTISLRIDQSKLDISCLPAAEVTAWLTWESGGFFFATTPESKGFTFAVSVDGVAAGLRHLFSPEDCLSASAKGLAASLSLGQLDAAGPRLLSIVVDLPDVSAGMNFRHLQDWLCLKAVWLDRIDLGTSPPSAADIPSRPTRSTAADSASSEELNTAIHVQVGRFEFRVDLGPSIGRSTLVANRLETRLRIIAARSREFSFDLGDIEATGQGRAGGALQIEIKLGKVDASVKYEFHHILALEADPVLVTVLDDWSCARQQNPELALRFEVKGGSFNLLGTTATIPTLFGVTRRVKTLVEEKTASATAVLAAAGVQQPRPTSQGKAATAISNVASTLNRSLANEGNCPVRIVSRLEIALDNIRLAIFQDHWNDGIVFQADAGESIRAELQRGVDRHDTVQRNLHLHLGLFRIRKITPRKLSPSDESNYSVTDWYALLASSSERSIFKIGATDVKMDSEQPVGTYRVKHRFSMLFGGHVDIALNYALLRNLATLATQYRMQMERVTGVADSSAPLPRAPVDPESSLVPPPASVGNEVATGTILDSEIPRLDHEVVKMKPLPLMQAVKQERPTLQFEAVEMDVHSPQLQYLGDGLQRSRFPAFVHTGVTAPLEELLIMLSSTYGSQLAKNKFRKRSSTSAAQDPPISPSSPSHSHP</sequence>
<feature type="region of interest" description="Disordered" evidence="1">
    <location>
        <begin position="3546"/>
        <end position="3574"/>
    </location>
</feature>
<protein>
    <recommendedName>
        <fullName evidence="3">Csf1 N-terminal domain-containing protein</fullName>
    </recommendedName>
</protein>
<dbReference type="Pfam" id="PF21678">
    <property type="entry name" value="Csf1_N"/>
    <property type="match status" value="1"/>
</dbReference>
<feature type="domain" description="Csf1 N-terminal" evidence="3">
    <location>
        <begin position="357"/>
        <end position="1114"/>
    </location>
</feature>
<gene>
    <name evidence="4" type="ORF">Rhopal_000870-T1</name>
</gene>
<feature type="transmembrane region" description="Helical" evidence="2">
    <location>
        <begin position="121"/>
        <end position="145"/>
    </location>
</feature>
<dbReference type="InterPro" id="IPR029636">
    <property type="entry name" value="Csf1"/>
</dbReference>
<feature type="compositionally biased region" description="Low complexity" evidence="1">
    <location>
        <begin position="2900"/>
        <end position="2915"/>
    </location>
</feature>
<feature type="compositionally biased region" description="Polar residues" evidence="1">
    <location>
        <begin position="676"/>
        <end position="690"/>
    </location>
</feature>
<feature type="compositionally biased region" description="Polar residues" evidence="1">
    <location>
        <begin position="486"/>
        <end position="496"/>
    </location>
</feature>
<evidence type="ECO:0000313" key="5">
    <source>
        <dbReference type="Proteomes" id="UP001342314"/>
    </source>
</evidence>
<reference evidence="4 5" key="1">
    <citation type="submission" date="2021-12" db="EMBL/GenBank/DDBJ databases">
        <title>High titer production of polyol ester of fatty acids by Rhodotorula paludigena BS15 towards product separation-free biomass refinery.</title>
        <authorList>
            <person name="Mano J."/>
            <person name="Ono H."/>
            <person name="Tanaka T."/>
            <person name="Naito K."/>
            <person name="Sushida H."/>
            <person name="Ike M."/>
            <person name="Tokuyasu K."/>
            <person name="Kitaoka M."/>
        </authorList>
    </citation>
    <scope>NUCLEOTIDE SEQUENCE [LARGE SCALE GENOMIC DNA]</scope>
    <source>
        <strain evidence="4 5">BS15</strain>
    </source>
</reference>
<keyword evidence="2" id="KW-1133">Transmembrane helix</keyword>
<feature type="compositionally biased region" description="Low complexity" evidence="1">
    <location>
        <begin position="505"/>
        <end position="517"/>
    </location>
</feature>
<keyword evidence="2" id="KW-0812">Transmembrane</keyword>
<feature type="region of interest" description="Disordered" evidence="1">
    <location>
        <begin position="1505"/>
        <end position="1543"/>
    </location>
</feature>
<feature type="region of interest" description="Disordered" evidence="1">
    <location>
        <begin position="199"/>
        <end position="277"/>
    </location>
</feature>
<comment type="caution">
    <text evidence="4">The sequence shown here is derived from an EMBL/GenBank/DDBJ whole genome shotgun (WGS) entry which is preliminary data.</text>
</comment>
<proteinExistence type="predicted"/>
<evidence type="ECO:0000259" key="3">
    <source>
        <dbReference type="Pfam" id="PF21678"/>
    </source>
</evidence>